<organism evidence="11 12">
    <name type="scientific">Apiotrichum porosum</name>
    <dbReference type="NCBI Taxonomy" id="105984"/>
    <lineage>
        <taxon>Eukaryota</taxon>
        <taxon>Fungi</taxon>
        <taxon>Dikarya</taxon>
        <taxon>Basidiomycota</taxon>
        <taxon>Agaricomycotina</taxon>
        <taxon>Tremellomycetes</taxon>
        <taxon>Trichosporonales</taxon>
        <taxon>Trichosporonaceae</taxon>
        <taxon>Apiotrichum</taxon>
    </lineage>
</organism>
<keyword evidence="7" id="KW-1133">Transmembrane helix</keyword>
<keyword evidence="3 10" id="KW-0328">Glycosyltransferase</keyword>
<dbReference type="RefSeq" id="XP_028474395.1">
    <property type="nucleotide sequence ID" value="XM_028617088.1"/>
</dbReference>
<dbReference type="PANTHER" id="PTHR11214">
    <property type="entry name" value="BETA-1,3-N-ACETYLGLUCOSAMINYLTRANSFERASE"/>
    <property type="match status" value="1"/>
</dbReference>
<protein>
    <recommendedName>
        <fullName evidence="10">Hexosyltransferase</fullName>
        <ecNumber evidence="10">2.4.1.-</ecNumber>
    </recommendedName>
</protein>
<evidence type="ECO:0000256" key="7">
    <source>
        <dbReference type="ARBA" id="ARBA00022989"/>
    </source>
</evidence>
<keyword evidence="9" id="KW-0472">Membrane</keyword>
<dbReference type="AlphaFoldDB" id="A0A427XK91"/>
<dbReference type="GeneID" id="39585830"/>
<keyword evidence="6" id="KW-0735">Signal-anchor</keyword>
<dbReference type="InterPro" id="IPR002659">
    <property type="entry name" value="Glyco_trans_31"/>
</dbReference>
<name>A0A427XK91_9TREE</name>
<dbReference type="PANTHER" id="PTHR11214:SF351">
    <property type="entry name" value="BETA-1,3-GALACTOSYLTRANSFERASE PVG3"/>
    <property type="match status" value="1"/>
</dbReference>
<keyword evidence="5" id="KW-0812">Transmembrane</keyword>
<evidence type="ECO:0000256" key="2">
    <source>
        <dbReference type="ARBA" id="ARBA00008661"/>
    </source>
</evidence>
<evidence type="ECO:0000256" key="9">
    <source>
        <dbReference type="ARBA" id="ARBA00023136"/>
    </source>
</evidence>
<keyword evidence="4" id="KW-0808">Transferase</keyword>
<evidence type="ECO:0000256" key="4">
    <source>
        <dbReference type="ARBA" id="ARBA00022679"/>
    </source>
</evidence>
<evidence type="ECO:0000256" key="1">
    <source>
        <dbReference type="ARBA" id="ARBA00004323"/>
    </source>
</evidence>
<proteinExistence type="inferred from homology"/>
<dbReference type="Pfam" id="PF01762">
    <property type="entry name" value="Galactosyl_T"/>
    <property type="match status" value="1"/>
</dbReference>
<evidence type="ECO:0000256" key="8">
    <source>
        <dbReference type="ARBA" id="ARBA00023034"/>
    </source>
</evidence>
<evidence type="ECO:0000313" key="12">
    <source>
        <dbReference type="Proteomes" id="UP000279236"/>
    </source>
</evidence>
<accession>A0A427XK91</accession>
<keyword evidence="12" id="KW-1185">Reference proteome</keyword>
<dbReference type="EC" id="2.4.1.-" evidence="10"/>
<comment type="caution">
    <text evidence="11">The sequence shown here is derived from an EMBL/GenBank/DDBJ whole genome shotgun (WGS) entry which is preliminary data.</text>
</comment>
<comment type="similarity">
    <text evidence="2 10">Belongs to the glycosyltransferase 31 family.</text>
</comment>
<dbReference type="GO" id="GO:0000139">
    <property type="term" value="C:Golgi membrane"/>
    <property type="evidence" value="ECO:0007669"/>
    <property type="project" value="UniProtKB-SubCell"/>
</dbReference>
<dbReference type="Proteomes" id="UP000279236">
    <property type="component" value="Unassembled WGS sequence"/>
</dbReference>
<keyword evidence="8 10" id="KW-0333">Golgi apparatus</keyword>
<sequence length="419" mass="48309">MMRSDRRQLYMSARLRLRRHPKQALLVVVGLWLAICLFTFDRLVHHKDFGRWFWNYAISWHPALAHIVPIGDWTPCCENPPRWFPDIYEAPWMGTFQAPTLSAPVYNKEGLLISPVIAKLNIFSTVTEEARQKRHLIRSLTVLDQLPPAYRHLVEVKFVLGHAQNKDGTVNEQMEAIIDEEQKKHGDLIRLKLKNGENLREGKLLNWIRAVGAGEDGGRPGQYLFKVDDDSILNLPKFLDVLVTLNPQDPIYLGTSLNRWPAFHAHMTGMVTGFSWPLVETLTAGITNMPRSEIEAWYDDDVLTGEVMYNLPSAPNCRAPAKPDGQQLTKPAYCDPRTPPPWGWVSNPPNKDPRTGLIRYDFLRRMADPKLWFFCPGDIVSHSWHYKFLDDYKRAWTKRIKGKMWNPPRKMKALADPNA</sequence>
<evidence type="ECO:0000256" key="3">
    <source>
        <dbReference type="ARBA" id="ARBA00022676"/>
    </source>
</evidence>
<evidence type="ECO:0000256" key="10">
    <source>
        <dbReference type="RuleBase" id="RU363063"/>
    </source>
</evidence>
<comment type="subcellular location">
    <subcellularLocation>
        <location evidence="1 10">Golgi apparatus membrane</location>
        <topology evidence="1 10">Single-pass type II membrane protein</topology>
    </subcellularLocation>
</comment>
<dbReference type="EMBL" id="RSCE01000010">
    <property type="protein sequence ID" value="RSH79248.1"/>
    <property type="molecule type" value="Genomic_DNA"/>
</dbReference>
<evidence type="ECO:0000313" key="11">
    <source>
        <dbReference type="EMBL" id="RSH79248.1"/>
    </source>
</evidence>
<dbReference type="Gene3D" id="3.90.550.50">
    <property type="match status" value="1"/>
</dbReference>
<dbReference type="GO" id="GO:0051072">
    <property type="term" value="P:4,6-pyruvylated galactose residue biosynthetic process"/>
    <property type="evidence" value="ECO:0007669"/>
    <property type="project" value="TreeGrafter"/>
</dbReference>
<dbReference type="STRING" id="105984.A0A427XK91"/>
<reference evidence="11 12" key="1">
    <citation type="submission" date="2018-11" db="EMBL/GenBank/DDBJ databases">
        <title>Genome sequence of Apiotrichum porosum DSM 27194.</title>
        <authorList>
            <person name="Aliyu H."/>
            <person name="Gorte O."/>
            <person name="Ochsenreither K."/>
        </authorList>
    </citation>
    <scope>NUCLEOTIDE SEQUENCE [LARGE SCALE GENOMIC DNA]</scope>
    <source>
        <strain evidence="11 12">DSM 27194</strain>
    </source>
</reference>
<dbReference type="OrthoDB" id="414175at2759"/>
<dbReference type="GO" id="GO:0016758">
    <property type="term" value="F:hexosyltransferase activity"/>
    <property type="evidence" value="ECO:0007669"/>
    <property type="project" value="InterPro"/>
</dbReference>
<evidence type="ECO:0000256" key="5">
    <source>
        <dbReference type="ARBA" id="ARBA00022692"/>
    </source>
</evidence>
<evidence type="ECO:0000256" key="6">
    <source>
        <dbReference type="ARBA" id="ARBA00022968"/>
    </source>
</evidence>
<gene>
    <name evidence="11" type="ORF">EHS24_001287</name>
</gene>